<gene>
    <name evidence="14" type="ORF">g.20958</name>
</gene>
<dbReference type="NCBIfam" id="TIGR00813">
    <property type="entry name" value="sss"/>
    <property type="match status" value="1"/>
</dbReference>
<evidence type="ECO:0000256" key="12">
    <source>
        <dbReference type="SAM" id="MobiDB-lite"/>
    </source>
</evidence>
<dbReference type="Gene3D" id="1.20.1730.10">
    <property type="entry name" value="Sodium/glucose cotransporter"/>
    <property type="match status" value="1"/>
</dbReference>
<dbReference type="GO" id="GO:0005886">
    <property type="term" value="C:plasma membrane"/>
    <property type="evidence" value="ECO:0007669"/>
    <property type="project" value="UniProtKB-SubCell"/>
</dbReference>
<feature type="transmembrane region" description="Helical" evidence="13">
    <location>
        <begin position="79"/>
        <end position="101"/>
    </location>
</feature>
<keyword evidence="9 13" id="KW-0472">Membrane</keyword>
<feature type="transmembrane region" description="Helical" evidence="13">
    <location>
        <begin position="387"/>
        <end position="405"/>
    </location>
</feature>
<evidence type="ECO:0000256" key="3">
    <source>
        <dbReference type="ARBA" id="ARBA00022448"/>
    </source>
</evidence>
<evidence type="ECO:0000256" key="11">
    <source>
        <dbReference type="RuleBase" id="RU362091"/>
    </source>
</evidence>
<dbReference type="EMBL" id="GGYP01003606">
    <property type="protein sequence ID" value="MDE48377.1"/>
    <property type="molecule type" value="Transcribed_RNA"/>
</dbReference>
<evidence type="ECO:0000256" key="1">
    <source>
        <dbReference type="ARBA" id="ARBA00004651"/>
    </source>
</evidence>
<evidence type="ECO:0000256" key="2">
    <source>
        <dbReference type="ARBA" id="ARBA00006434"/>
    </source>
</evidence>
<feature type="transmembrane region" description="Helical" evidence="13">
    <location>
        <begin position="154"/>
        <end position="176"/>
    </location>
</feature>
<dbReference type="GO" id="GO:0015293">
    <property type="term" value="F:symporter activity"/>
    <property type="evidence" value="ECO:0007669"/>
    <property type="project" value="TreeGrafter"/>
</dbReference>
<keyword evidence="7" id="KW-0915">Sodium</keyword>
<keyword evidence="3" id="KW-0813">Transport</keyword>
<comment type="subcellular location">
    <subcellularLocation>
        <location evidence="1">Cell membrane</location>
        <topology evidence="1">Multi-pass membrane protein</topology>
    </subcellularLocation>
</comment>
<evidence type="ECO:0000313" key="14">
    <source>
        <dbReference type="EMBL" id="MDE48377.1"/>
    </source>
</evidence>
<feature type="transmembrane region" description="Helical" evidence="13">
    <location>
        <begin position="121"/>
        <end position="142"/>
    </location>
</feature>
<feature type="transmembrane region" description="Helical" evidence="13">
    <location>
        <begin position="332"/>
        <end position="353"/>
    </location>
</feature>
<dbReference type="InterPro" id="IPR051163">
    <property type="entry name" value="Sodium:Solute_Symporter_SSF"/>
</dbReference>
<feature type="transmembrane region" description="Helical" evidence="13">
    <location>
        <begin position="188"/>
        <end position="212"/>
    </location>
</feature>
<proteinExistence type="inferred from homology"/>
<keyword evidence="5 13" id="KW-0812">Transmembrane</keyword>
<dbReference type="PANTHER" id="PTHR42985:SF2">
    <property type="entry name" value="SODIUM-DEPENDENT MULTIVITAMIN TRANSPORTER"/>
    <property type="match status" value="1"/>
</dbReference>
<feature type="transmembrane region" description="Helical" evidence="13">
    <location>
        <begin position="12"/>
        <end position="29"/>
    </location>
</feature>
<evidence type="ECO:0000256" key="13">
    <source>
        <dbReference type="SAM" id="Phobius"/>
    </source>
</evidence>
<organism evidence="14">
    <name type="scientific">Aceria tosichella</name>
    <name type="common">wheat curl mite</name>
    <dbReference type="NCBI Taxonomy" id="561515"/>
    <lineage>
        <taxon>Eukaryota</taxon>
        <taxon>Metazoa</taxon>
        <taxon>Ecdysozoa</taxon>
        <taxon>Arthropoda</taxon>
        <taxon>Chelicerata</taxon>
        <taxon>Arachnida</taxon>
        <taxon>Acari</taxon>
        <taxon>Acariformes</taxon>
        <taxon>Trombidiformes</taxon>
        <taxon>Prostigmata</taxon>
        <taxon>Eupodina</taxon>
        <taxon>Eriophyoidea</taxon>
        <taxon>Eriophyidae</taxon>
        <taxon>Eriophyinae</taxon>
        <taxon>Aceriini</taxon>
        <taxon>Aceria</taxon>
    </lineage>
</organism>
<keyword evidence="6 13" id="KW-1133">Transmembrane helix</keyword>
<evidence type="ECO:0000256" key="6">
    <source>
        <dbReference type="ARBA" id="ARBA00022989"/>
    </source>
</evidence>
<dbReference type="PANTHER" id="PTHR42985">
    <property type="entry name" value="SODIUM-COUPLED MONOCARBOXYLATE TRANSPORTER"/>
    <property type="match status" value="1"/>
</dbReference>
<keyword evidence="10" id="KW-0739">Sodium transport</keyword>
<name>A0A6G1SDY6_9ACAR</name>
<feature type="transmembrane region" description="Helical" evidence="13">
    <location>
        <begin position="232"/>
        <end position="252"/>
    </location>
</feature>
<comment type="similarity">
    <text evidence="2 11">Belongs to the sodium:solute symporter (SSF) (TC 2.A.21) family.</text>
</comment>
<dbReference type="PROSITE" id="PS50283">
    <property type="entry name" value="NA_SOLUT_SYMP_3"/>
    <property type="match status" value="1"/>
</dbReference>
<feature type="transmembrane region" description="Helical" evidence="13">
    <location>
        <begin position="534"/>
        <end position="556"/>
    </location>
</feature>
<sequence length="661" mass="72594">MFEESTLGAADIIFLVGSLGITVLIGLYFANKNKTFADYARGGGNQNLWAVSASMASGYCSALTLIGNPSELYMHGTSFTLKMGTTILAWPVCSFVFLPVFKRLEGISIFQYIENRFGPWLRRFVSVLFVFQMTFYSAVSLYLPSLPLFTTLKIPQTLSVGLIGAVCIVYSSFGGLKAVTWTNLYHTILLLSTMLTIIVVGTIRVGGFGRVFEDSLEAGRFSLGQDYFQLDLTSRHTIFNTIAGYTLVRLFLHGTSQMQVQSALSLSTMRKSQASQLISAVFYFLLQIVASAIGLLLLVEYKNCDPYLNGEIGRQDELLMHYLHKNLNTIPILQGMFIAAIFGSTLTTMSSFLSSTSTMLVEDFIAPIYACFHRDAKKTLTDSESALVGKLASVLLGVTCVFVSFEMGKISGLQQATTTIYGVVGIPILSAFVLGTMTKFVTPTGMFAGMLASISFGIYVFIGHLTDRPPLEPSLPISTAGCTRVGNDNNNELTSLFVIDDDLDLAGVESNTTLLLKQVEIEPVEPFKLSHMSYLWLPFFTMTISVIVASLVSLLTGGLNQTVDERYLAPKLTKALASKAKEKLKKMNVAGCSSYDSIEIKLKQQDDCEKAANMVFVDMDDGCSVCRECNLVANKSGEEKQQPKLHNERRDESPSYGMEHR</sequence>
<dbReference type="Pfam" id="PF00474">
    <property type="entry name" value="SSF"/>
    <property type="match status" value="1"/>
</dbReference>
<evidence type="ECO:0000256" key="8">
    <source>
        <dbReference type="ARBA" id="ARBA00023065"/>
    </source>
</evidence>
<evidence type="ECO:0000256" key="4">
    <source>
        <dbReference type="ARBA" id="ARBA00022475"/>
    </source>
</evidence>
<feature type="transmembrane region" description="Helical" evidence="13">
    <location>
        <begin position="417"/>
        <end position="435"/>
    </location>
</feature>
<reference evidence="14" key="1">
    <citation type="submission" date="2018-10" db="EMBL/GenBank/DDBJ databases">
        <title>Transcriptome assembly of Aceria tosichella (Wheat curl mite) Type 2.</title>
        <authorList>
            <person name="Scully E.D."/>
            <person name="Geib S.M."/>
            <person name="Palmer N.A."/>
            <person name="Gupta A.K."/>
            <person name="Sarath G."/>
            <person name="Tatineni S."/>
        </authorList>
    </citation>
    <scope>NUCLEOTIDE SEQUENCE</scope>
    <source>
        <strain evidence="14">LincolnNE</strain>
    </source>
</reference>
<evidence type="ECO:0000256" key="10">
    <source>
        <dbReference type="ARBA" id="ARBA00023201"/>
    </source>
</evidence>
<dbReference type="InterPro" id="IPR001734">
    <property type="entry name" value="Na/solute_symporter"/>
</dbReference>
<evidence type="ECO:0000256" key="7">
    <source>
        <dbReference type="ARBA" id="ARBA00023053"/>
    </source>
</evidence>
<dbReference type="GO" id="GO:0006814">
    <property type="term" value="P:sodium ion transport"/>
    <property type="evidence" value="ECO:0007669"/>
    <property type="project" value="UniProtKB-KW"/>
</dbReference>
<evidence type="ECO:0000256" key="9">
    <source>
        <dbReference type="ARBA" id="ARBA00023136"/>
    </source>
</evidence>
<feature type="region of interest" description="Disordered" evidence="12">
    <location>
        <begin position="637"/>
        <end position="661"/>
    </location>
</feature>
<protein>
    <submittedName>
        <fullName evidence="14">Putative sodium-dependent multivitamin transporter</fullName>
    </submittedName>
</protein>
<keyword evidence="8" id="KW-0406">Ion transport</keyword>
<accession>A0A6G1SDY6</accession>
<evidence type="ECO:0000256" key="5">
    <source>
        <dbReference type="ARBA" id="ARBA00022692"/>
    </source>
</evidence>
<feature type="transmembrane region" description="Helical" evidence="13">
    <location>
        <begin position="277"/>
        <end position="299"/>
    </location>
</feature>
<feature type="transmembrane region" description="Helical" evidence="13">
    <location>
        <begin position="447"/>
        <end position="466"/>
    </location>
</feature>
<keyword evidence="4" id="KW-1003">Cell membrane</keyword>
<dbReference type="InterPro" id="IPR038377">
    <property type="entry name" value="Na/Glc_symporter_sf"/>
</dbReference>
<dbReference type="AlphaFoldDB" id="A0A6G1SDY6"/>